<dbReference type="CDD" id="cd00082">
    <property type="entry name" value="HisKA"/>
    <property type="match status" value="1"/>
</dbReference>
<feature type="transmembrane region" description="Helical" evidence="6">
    <location>
        <begin position="49"/>
        <end position="69"/>
    </location>
</feature>
<dbReference type="PANTHER" id="PTHR43304:SF1">
    <property type="entry name" value="PAC DOMAIN-CONTAINING PROTEIN"/>
    <property type="match status" value="1"/>
</dbReference>
<evidence type="ECO:0000256" key="5">
    <source>
        <dbReference type="ARBA" id="ARBA00022777"/>
    </source>
</evidence>
<keyword evidence="6" id="KW-0812">Transmembrane</keyword>
<keyword evidence="6" id="KW-1133">Transmembrane helix</keyword>
<reference evidence="9" key="2">
    <citation type="journal article" date="2007" name="J. Bacteriol.">
        <title>Comparative genome analysis of four magnetotactic bacteria reveals a complex set of group-specific genes implicated in magnetosome biomineralization and function.</title>
        <authorList>
            <person name="Richter M."/>
            <person name="Kube M."/>
            <person name="Bazylinski D.A."/>
            <person name="Lombardot T."/>
            <person name="Gloeckner F.O."/>
            <person name="Reinhardt R."/>
            <person name="Schueler D."/>
        </authorList>
    </citation>
    <scope>NUCLEOTIDE SEQUENCE</scope>
    <source>
        <strain evidence="9">MSR-1</strain>
    </source>
</reference>
<accession>Q3BKE9</accession>
<dbReference type="Pfam" id="PF02518">
    <property type="entry name" value="HATPase_c"/>
    <property type="match status" value="1"/>
</dbReference>
<keyword evidence="5 8" id="KW-0418">Kinase</keyword>
<dbReference type="Gene3D" id="1.10.287.130">
    <property type="match status" value="1"/>
</dbReference>
<dbReference type="SUPFAM" id="SSF55874">
    <property type="entry name" value="ATPase domain of HSP90 chaperone/DNA topoisomerase II/histidine kinase"/>
    <property type="match status" value="1"/>
</dbReference>
<evidence type="ECO:0000256" key="1">
    <source>
        <dbReference type="ARBA" id="ARBA00000085"/>
    </source>
</evidence>
<evidence type="ECO:0000256" key="3">
    <source>
        <dbReference type="ARBA" id="ARBA00022553"/>
    </source>
</evidence>
<dbReference type="InterPro" id="IPR036097">
    <property type="entry name" value="HisK_dim/P_sf"/>
</dbReference>
<reference evidence="8" key="1">
    <citation type="journal article" date="2005" name="J. Bacteriol.">
        <title>A hypervariable 130-kilobase genomic region of Magnetospirillum gryphiswaldense comprises a magnetosome island which undergoes frequent rearrangements during stationary growth.</title>
        <authorList>
            <person name="Ullrich S."/>
            <person name="Kube M."/>
            <person name="Schuebbe S."/>
            <person name="Reinhardt R."/>
            <person name="Schueler D."/>
        </authorList>
    </citation>
    <scope>NUCLEOTIDE SEQUENCE</scope>
    <source>
        <strain evidence="8">MSR-1</strain>
    </source>
</reference>
<name>Q3BKE9_9PROT</name>
<evidence type="ECO:0000313" key="8">
    <source>
        <dbReference type="EMBL" id="CAJ30078.1"/>
    </source>
</evidence>
<evidence type="ECO:0000256" key="6">
    <source>
        <dbReference type="SAM" id="Phobius"/>
    </source>
</evidence>
<evidence type="ECO:0000256" key="2">
    <source>
        <dbReference type="ARBA" id="ARBA00012438"/>
    </source>
</evidence>
<gene>
    <name evidence="8" type="ORF">mgI435</name>
    <name evidence="9" type="ORF">MGR_4054</name>
</gene>
<dbReference type="Pfam" id="PF00512">
    <property type="entry name" value="HisKA"/>
    <property type="match status" value="1"/>
</dbReference>
<dbReference type="GO" id="GO:0000155">
    <property type="term" value="F:phosphorelay sensor kinase activity"/>
    <property type="evidence" value="ECO:0007669"/>
    <property type="project" value="InterPro"/>
</dbReference>
<dbReference type="SMART" id="SM00388">
    <property type="entry name" value="HisKA"/>
    <property type="match status" value="1"/>
</dbReference>
<dbReference type="PANTHER" id="PTHR43304">
    <property type="entry name" value="PHYTOCHROME-LIKE PROTEIN CPH1"/>
    <property type="match status" value="1"/>
</dbReference>
<keyword evidence="4" id="KW-0808">Transferase</keyword>
<keyword evidence="6" id="KW-0472">Membrane</keyword>
<dbReference type="InterPro" id="IPR036890">
    <property type="entry name" value="HATPase_C_sf"/>
</dbReference>
<dbReference type="PRINTS" id="PR00344">
    <property type="entry name" value="BCTRLSENSOR"/>
</dbReference>
<dbReference type="Gene3D" id="3.30.565.10">
    <property type="entry name" value="Histidine kinase-like ATPase, C-terminal domain"/>
    <property type="match status" value="1"/>
</dbReference>
<dbReference type="InterPro" id="IPR004358">
    <property type="entry name" value="Sig_transdc_His_kin-like_C"/>
</dbReference>
<evidence type="ECO:0000259" key="7">
    <source>
        <dbReference type="PROSITE" id="PS50109"/>
    </source>
</evidence>
<organism evidence="8">
    <name type="scientific">Magnetospirillum gryphiswaldense</name>
    <dbReference type="NCBI Taxonomy" id="55518"/>
    <lineage>
        <taxon>Bacteria</taxon>
        <taxon>Pseudomonadati</taxon>
        <taxon>Pseudomonadota</taxon>
        <taxon>Alphaproteobacteria</taxon>
        <taxon>Rhodospirillales</taxon>
        <taxon>Rhodospirillaceae</taxon>
        <taxon>Magnetospirillum</taxon>
    </lineage>
</organism>
<dbReference type="EC" id="2.7.13.3" evidence="2"/>
<evidence type="ECO:0000256" key="4">
    <source>
        <dbReference type="ARBA" id="ARBA00022679"/>
    </source>
</evidence>
<dbReference type="InterPro" id="IPR052162">
    <property type="entry name" value="Sensor_kinase/Photoreceptor"/>
</dbReference>
<dbReference type="RefSeq" id="WP_158699323.1">
    <property type="nucleotide sequence ID" value="NZ_CP027527.1"/>
</dbReference>
<dbReference type="InterPro" id="IPR005467">
    <property type="entry name" value="His_kinase_dom"/>
</dbReference>
<comment type="catalytic activity">
    <reaction evidence="1">
        <text>ATP + protein L-histidine = ADP + protein N-phospho-L-histidine.</text>
        <dbReference type="EC" id="2.7.13.3"/>
    </reaction>
</comment>
<dbReference type="AlphaFoldDB" id="Q3BKE9"/>
<dbReference type="PROSITE" id="PS50109">
    <property type="entry name" value="HIS_KIN"/>
    <property type="match status" value="1"/>
</dbReference>
<proteinExistence type="predicted"/>
<dbReference type="InterPro" id="IPR003594">
    <property type="entry name" value="HATPase_dom"/>
</dbReference>
<dbReference type="EMBL" id="AM085146">
    <property type="protein sequence ID" value="CAJ30078.1"/>
    <property type="molecule type" value="Genomic_DNA"/>
</dbReference>
<dbReference type="SUPFAM" id="SSF47384">
    <property type="entry name" value="Homodimeric domain of signal transducing histidine kinase"/>
    <property type="match status" value="1"/>
</dbReference>
<dbReference type="EMBL" id="CU459003">
    <property type="protein sequence ID" value="CAM77986.1"/>
    <property type="molecule type" value="Genomic_DNA"/>
</dbReference>
<keyword evidence="3" id="KW-0597">Phosphoprotein</keyword>
<sequence>MYKSPNSGEVSLSAATANEYLVVTGHSWTLSARSLRSFEAGFGRKAESLIAGGGVGLSLLLSLLVWLMATGRARAIQLAESMTKDLRIAVQNTESAQRDLAVQAQSLAQSNTDLEQFAYVASHDLREPLRMVTMYLALVSRKLGPDLDADMKEFIGFAVDGAKRMDALILGLLEYARIARSEMPLQPLALGEPIAESLRNLQILCQEAGAVVSVAEDLPSILGDRTELIRLFQNLFANAVKYRSPDRAPIISVGWRDDGTEWCVWVKDNGIGIAPEYFEQVFGIFKRLVTRKEYEGTGIGLAICKRIVEHHLGRIWVMSIVGEGCTFLMAFPKIDAQKGH</sequence>
<dbReference type="SMART" id="SM00387">
    <property type="entry name" value="HATPase_c"/>
    <property type="match status" value="1"/>
</dbReference>
<dbReference type="InterPro" id="IPR003661">
    <property type="entry name" value="HisK_dim/P_dom"/>
</dbReference>
<feature type="domain" description="Histidine kinase" evidence="7">
    <location>
        <begin position="120"/>
        <end position="335"/>
    </location>
</feature>
<evidence type="ECO:0000313" key="9">
    <source>
        <dbReference type="EMBL" id="CAM77986.1"/>
    </source>
</evidence>
<protein>
    <recommendedName>
        <fullName evidence="2">histidine kinase</fullName>
        <ecNumber evidence="2">2.7.13.3</ecNumber>
    </recommendedName>
</protein>